<dbReference type="HAMAP" id="MF_01405">
    <property type="entry name" value="Non_canon_purine_NTPase"/>
    <property type="match status" value="1"/>
</dbReference>
<evidence type="ECO:0000256" key="1">
    <source>
        <dbReference type="ARBA" id="ARBA00008023"/>
    </source>
</evidence>
<dbReference type="InterPro" id="IPR002637">
    <property type="entry name" value="RdgB/HAM1"/>
</dbReference>
<protein>
    <recommendedName>
        <fullName evidence="7">dITP/XTP pyrophosphatase</fullName>
        <ecNumber evidence="7">3.6.1.66</ecNumber>
    </recommendedName>
    <alternativeName>
        <fullName evidence="7">Non-canonical purine NTP pyrophosphatase</fullName>
    </alternativeName>
    <alternativeName>
        <fullName evidence="7">Non-standard purine NTP pyrophosphatase</fullName>
    </alternativeName>
    <alternativeName>
        <fullName evidence="7">Nucleoside-triphosphate diphosphatase</fullName>
    </alternativeName>
    <alternativeName>
        <fullName evidence="7">Nucleoside-triphosphate pyrophosphatase</fullName>
        <shortName evidence="7">NTPase</shortName>
    </alternativeName>
</protein>
<reference evidence="9 10" key="1">
    <citation type="submission" date="2024-06" db="EMBL/GenBank/DDBJ databases">
        <title>Genomic Encyclopedia of Type Strains, Phase V (KMG-V): Genome sequencing to study the core and pangenomes of soil and plant-associated prokaryotes.</title>
        <authorList>
            <person name="Whitman W."/>
        </authorList>
    </citation>
    <scope>NUCLEOTIDE SEQUENCE [LARGE SCALE GENOMIC DNA]</scope>
    <source>
        <strain evidence="9 10">NE40</strain>
    </source>
</reference>
<comment type="cofactor">
    <cofactor evidence="7">
        <name>Mg(2+)</name>
        <dbReference type="ChEBI" id="CHEBI:18420"/>
    </cofactor>
    <text evidence="7">Binds 1 Mg(2+) ion per subunit.</text>
</comment>
<dbReference type="Gene3D" id="3.90.950.10">
    <property type="match status" value="1"/>
</dbReference>
<comment type="caution">
    <text evidence="9">The sequence shown here is derived from an EMBL/GenBank/DDBJ whole genome shotgun (WGS) entry which is preliminary data.</text>
</comment>
<evidence type="ECO:0000256" key="8">
    <source>
        <dbReference type="RuleBase" id="RU003781"/>
    </source>
</evidence>
<evidence type="ECO:0000256" key="3">
    <source>
        <dbReference type="ARBA" id="ARBA00022741"/>
    </source>
</evidence>
<evidence type="ECO:0000256" key="6">
    <source>
        <dbReference type="ARBA" id="ARBA00023080"/>
    </source>
</evidence>
<feature type="binding site" evidence="7">
    <location>
        <begin position="12"/>
        <end position="17"/>
    </location>
    <ligand>
        <name>substrate</name>
    </ligand>
</feature>
<dbReference type="InterPro" id="IPR020922">
    <property type="entry name" value="dITP/XTP_pyrophosphatase"/>
</dbReference>
<organism evidence="9 10">
    <name type="scientific">Endozoicomonas lisbonensis</name>
    <dbReference type="NCBI Taxonomy" id="3120522"/>
    <lineage>
        <taxon>Bacteria</taxon>
        <taxon>Pseudomonadati</taxon>
        <taxon>Pseudomonadota</taxon>
        <taxon>Gammaproteobacteria</taxon>
        <taxon>Oceanospirillales</taxon>
        <taxon>Endozoicomonadaceae</taxon>
        <taxon>Endozoicomonas</taxon>
    </lineage>
</organism>
<comment type="catalytic activity">
    <reaction evidence="7">
        <text>dITP + H2O = dIMP + diphosphate + H(+)</text>
        <dbReference type="Rhea" id="RHEA:28342"/>
        <dbReference type="ChEBI" id="CHEBI:15377"/>
        <dbReference type="ChEBI" id="CHEBI:15378"/>
        <dbReference type="ChEBI" id="CHEBI:33019"/>
        <dbReference type="ChEBI" id="CHEBI:61194"/>
        <dbReference type="ChEBI" id="CHEBI:61382"/>
        <dbReference type="EC" id="3.6.1.66"/>
    </reaction>
</comment>
<comment type="catalytic activity">
    <reaction evidence="7">
        <text>ITP + H2O = IMP + diphosphate + H(+)</text>
        <dbReference type="Rhea" id="RHEA:29399"/>
        <dbReference type="ChEBI" id="CHEBI:15377"/>
        <dbReference type="ChEBI" id="CHEBI:15378"/>
        <dbReference type="ChEBI" id="CHEBI:33019"/>
        <dbReference type="ChEBI" id="CHEBI:58053"/>
        <dbReference type="ChEBI" id="CHEBI:61402"/>
        <dbReference type="EC" id="3.6.1.66"/>
    </reaction>
</comment>
<comment type="catalytic activity">
    <reaction evidence="7">
        <text>XTP + H2O = XMP + diphosphate + H(+)</text>
        <dbReference type="Rhea" id="RHEA:28610"/>
        <dbReference type="ChEBI" id="CHEBI:15377"/>
        <dbReference type="ChEBI" id="CHEBI:15378"/>
        <dbReference type="ChEBI" id="CHEBI:33019"/>
        <dbReference type="ChEBI" id="CHEBI:57464"/>
        <dbReference type="ChEBI" id="CHEBI:61314"/>
        <dbReference type="EC" id="3.6.1.66"/>
    </reaction>
</comment>
<keyword evidence="5 7" id="KW-0460">Magnesium</keyword>
<evidence type="ECO:0000256" key="2">
    <source>
        <dbReference type="ARBA" id="ARBA00022723"/>
    </source>
</evidence>
<feature type="binding site" evidence="7">
    <location>
        <begin position="158"/>
        <end position="161"/>
    </location>
    <ligand>
        <name>substrate</name>
    </ligand>
</feature>
<evidence type="ECO:0000256" key="7">
    <source>
        <dbReference type="HAMAP-Rule" id="MF_01405"/>
    </source>
</evidence>
<dbReference type="NCBIfam" id="NF011397">
    <property type="entry name" value="PRK14822.1"/>
    <property type="match status" value="1"/>
</dbReference>
<keyword evidence="3 7" id="KW-0547">Nucleotide-binding</keyword>
<comment type="similarity">
    <text evidence="1 7 8">Belongs to the HAM1 NTPase family.</text>
</comment>
<dbReference type="PANTHER" id="PTHR11067:SF9">
    <property type="entry name" value="INOSINE TRIPHOSPHATE PYROPHOSPHATASE"/>
    <property type="match status" value="1"/>
</dbReference>
<gene>
    <name evidence="9" type="ORF">V5J35_002729</name>
</gene>
<feature type="active site" description="Proton acceptor" evidence="7">
    <location>
        <position position="73"/>
    </location>
</feature>
<feature type="binding site" evidence="7">
    <location>
        <position position="44"/>
    </location>
    <ligand>
        <name>Mg(2+)</name>
        <dbReference type="ChEBI" id="CHEBI:18420"/>
    </ligand>
</feature>
<feature type="binding site" evidence="7">
    <location>
        <begin position="186"/>
        <end position="187"/>
    </location>
    <ligand>
        <name>substrate</name>
    </ligand>
</feature>
<proteinExistence type="inferred from homology"/>
<dbReference type="EC" id="3.6.1.66" evidence="7"/>
<dbReference type="GO" id="GO:0036220">
    <property type="term" value="F:ITP diphosphatase activity"/>
    <property type="evidence" value="ECO:0007669"/>
    <property type="project" value="UniProtKB-EC"/>
</dbReference>
<evidence type="ECO:0000256" key="4">
    <source>
        <dbReference type="ARBA" id="ARBA00022801"/>
    </source>
</evidence>
<keyword evidence="6 7" id="KW-0546">Nucleotide metabolism</keyword>
<dbReference type="Proteomes" id="UP001549366">
    <property type="component" value="Unassembled WGS sequence"/>
</dbReference>
<sequence>MSGEHRQVVLASGNQGKLREFQHLLANLNIDMLPQSQFNVDSVEETGLTFVENAILKARHAAKISGLPAIADDSGIEVDALNGQPGIYSARYAGEDASDTENNAKLLKNLEGLQETQRTARFHCVLVYLRHADDPTPLVCHGAWEGRILEAPSGDHGFGYDPLFYVPSEGCSAADLPKEVKNSISHRAVAMAKLAEQLQA</sequence>
<feature type="binding site" evidence="7">
    <location>
        <position position="73"/>
    </location>
    <ligand>
        <name>Mg(2+)</name>
        <dbReference type="ChEBI" id="CHEBI:18420"/>
    </ligand>
</feature>
<dbReference type="Pfam" id="PF01725">
    <property type="entry name" value="Ham1p_like"/>
    <property type="match status" value="1"/>
</dbReference>
<dbReference type="CDD" id="cd00515">
    <property type="entry name" value="HAM1"/>
    <property type="match status" value="1"/>
</dbReference>
<dbReference type="EMBL" id="JBEWTB010000002">
    <property type="protein sequence ID" value="MET4757537.1"/>
    <property type="molecule type" value="Genomic_DNA"/>
</dbReference>
<accession>A0ABV2SIE4</accession>
<keyword evidence="4 7" id="KW-0378">Hydrolase</keyword>
<keyword evidence="10" id="KW-1185">Reference proteome</keyword>
<name>A0ABV2SIE4_9GAMM</name>
<evidence type="ECO:0000313" key="10">
    <source>
        <dbReference type="Proteomes" id="UP001549366"/>
    </source>
</evidence>
<evidence type="ECO:0000256" key="5">
    <source>
        <dbReference type="ARBA" id="ARBA00022842"/>
    </source>
</evidence>
<comment type="subunit">
    <text evidence="7">Homodimer.</text>
</comment>
<dbReference type="SUPFAM" id="SSF52972">
    <property type="entry name" value="ITPase-like"/>
    <property type="match status" value="1"/>
</dbReference>
<evidence type="ECO:0000313" key="9">
    <source>
        <dbReference type="EMBL" id="MET4757537.1"/>
    </source>
</evidence>
<keyword evidence="2 7" id="KW-0479">Metal-binding</keyword>
<comment type="function">
    <text evidence="7">Pyrophosphatase that catalyzes the hydrolysis of nucleoside triphosphates to their monophosphate derivatives, with a high preference for the non-canonical purine nucleotides XTP (xanthosine triphosphate), dITP (deoxyinosine triphosphate) and ITP. Seems to function as a house-cleaning enzyme that removes non-canonical purine nucleotides from the nucleotide pool, thus preventing their incorporation into DNA/RNA and avoiding chromosomal lesions.</text>
</comment>
<dbReference type="InterPro" id="IPR029001">
    <property type="entry name" value="ITPase-like_fam"/>
</dbReference>
<feature type="binding site" evidence="7">
    <location>
        <position position="181"/>
    </location>
    <ligand>
        <name>substrate</name>
    </ligand>
</feature>
<dbReference type="NCBIfam" id="TIGR00042">
    <property type="entry name" value="RdgB/HAM1 family non-canonical purine NTP pyrophosphatase"/>
    <property type="match status" value="1"/>
</dbReference>
<dbReference type="PANTHER" id="PTHR11067">
    <property type="entry name" value="INOSINE TRIPHOSPHATE PYROPHOSPHATASE/HAM1 PROTEIN"/>
    <property type="match status" value="1"/>
</dbReference>
<feature type="binding site" evidence="7">
    <location>
        <position position="74"/>
    </location>
    <ligand>
        <name>substrate</name>
    </ligand>
</feature>